<sequence length="590" mass="64122">MSTTTFEDLKATVRAWIEADPDPQTRAELQSLLDAPDPARTDLADRFAGSLEFGTAGLRGVIGGGPNRMNRAVVLRTTWALGKYLLTQFPDAQERGVVVAFDGRTMSREFAEDVASVLAAQQIPAHVFPDVVPTPLAAFAVKHLGAVAGVMITASHNPPEYNGYKLYWRTGSQIVPPVDVDIAALITQAPPAREVAGVPRAEAAARALFHLLDASIERAYLDAVRALELHPGGKRDLRIVYTPLHGVGDRLVRMALDEARFTRVTSVPEQREPDGRFPTVAFPNPEEKGSMDLAYALARREKADLVFANDPDADRLAVAIPDPAAPGGYLQFTGNQVGVLLGHYLLTERPPAAGEKRMVLASLVSSPMLGAIALALGVHYEETLTGFKWIAHRAMQLENSEGYTFIFGYEEALGYTIRDIVRDKDGISAVVLISEIAAVLAERGRTLKDELELLARKYGLYASGQVNVTRKGAKGAEEIRSWMRRLRENPPTEVGSLKVISVVDIEAGTRRLVADGKTETIALPPSDVIVLELSGRARIIVRPSGTEPKIKCYIDVREPITEGEPFTAAERRAQATLDSLAESFRAILGI</sequence>
<organism evidence="12 13">
    <name type="scientific">Pendulispora albinea</name>
    <dbReference type="NCBI Taxonomy" id="2741071"/>
    <lineage>
        <taxon>Bacteria</taxon>
        <taxon>Pseudomonadati</taxon>
        <taxon>Myxococcota</taxon>
        <taxon>Myxococcia</taxon>
        <taxon>Myxococcales</taxon>
        <taxon>Sorangiineae</taxon>
        <taxon>Pendulisporaceae</taxon>
        <taxon>Pendulispora</taxon>
    </lineage>
</organism>
<dbReference type="Proteomes" id="UP001370348">
    <property type="component" value="Chromosome"/>
</dbReference>
<evidence type="ECO:0000256" key="4">
    <source>
        <dbReference type="ARBA" id="ARBA00022723"/>
    </source>
</evidence>
<keyword evidence="5 7" id="KW-0460">Magnesium</keyword>
<feature type="domain" description="Alpha-D-phosphohexomutase alpha/beta/alpha" evidence="9">
    <location>
        <begin position="52"/>
        <end position="188"/>
    </location>
</feature>
<evidence type="ECO:0000256" key="1">
    <source>
        <dbReference type="ARBA" id="ARBA00001946"/>
    </source>
</evidence>
<evidence type="ECO:0000259" key="8">
    <source>
        <dbReference type="Pfam" id="PF00408"/>
    </source>
</evidence>
<feature type="domain" description="Alpha-D-phosphohexomutase C-terminal" evidence="8">
    <location>
        <begin position="533"/>
        <end position="556"/>
    </location>
</feature>
<dbReference type="PANTHER" id="PTHR45745:SF1">
    <property type="entry name" value="PHOSPHOGLUCOMUTASE 2B-RELATED"/>
    <property type="match status" value="1"/>
</dbReference>
<evidence type="ECO:0000256" key="5">
    <source>
        <dbReference type="ARBA" id="ARBA00022842"/>
    </source>
</evidence>
<evidence type="ECO:0000256" key="7">
    <source>
        <dbReference type="RuleBase" id="RU004326"/>
    </source>
</evidence>
<dbReference type="InterPro" id="IPR036900">
    <property type="entry name" value="A-D-PHexomutase_C_sf"/>
</dbReference>
<feature type="domain" description="Alpha-D-phosphohexomutase alpha/beta/alpha" evidence="11">
    <location>
        <begin position="334"/>
        <end position="454"/>
    </location>
</feature>
<dbReference type="InterPro" id="IPR016055">
    <property type="entry name" value="A-D-PHexomutase_a/b/a-I/II/III"/>
</dbReference>
<dbReference type="InterPro" id="IPR005841">
    <property type="entry name" value="Alpha-D-phosphohexomutase_SF"/>
</dbReference>
<dbReference type="Gene3D" id="3.30.310.50">
    <property type="entry name" value="Alpha-D-phosphohexomutase, C-terminal domain"/>
    <property type="match status" value="1"/>
</dbReference>
<dbReference type="InterPro" id="IPR016066">
    <property type="entry name" value="A-D-PHexomutase_CS"/>
</dbReference>
<dbReference type="InterPro" id="IPR005843">
    <property type="entry name" value="A-D-PHexomutase_C"/>
</dbReference>
<dbReference type="InterPro" id="IPR005844">
    <property type="entry name" value="A-D-PHexomutase_a/b/a-I"/>
</dbReference>
<evidence type="ECO:0000256" key="2">
    <source>
        <dbReference type="ARBA" id="ARBA00010231"/>
    </source>
</evidence>
<dbReference type="EMBL" id="CP089984">
    <property type="protein sequence ID" value="WXB13236.1"/>
    <property type="molecule type" value="Genomic_DNA"/>
</dbReference>
<evidence type="ECO:0000313" key="13">
    <source>
        <dbReference type="Proteomes" id="UP001370348"/>
    </source>
</evidence>
<dbReference type="SUPFAM" id="SSF55957">
    <property type="entry name" value="Phosphoglucomutase, C-terminal domain"/>
    <property type="match status" value="1"/>
</dbReference>
<evidence type="ECO:0000256" key="6">
    <source>
        <dbReference type="ARBA" id="ARBA00023235"/>
    </source>
</evidence>
<dbReference type="Pfam" id="PF00408">
    <property type="entry name" value="PGM_PMM_IV"/>
    <property type="match status" value="1"/>
</dbReference>
<evidence type="ECO:0000313" key="12">
    <source>
        <dbReference type="EMBL" id="WXB13236.1"/>
    </source>
</evidence>
<dbReference type="Pfam" id="PF02879">
    <property type="entry name" value="PGM_PMM_II"/>
    <property type="match status" value="1"/>
</dbReference>
<comment type="similarity">
    <text evidence="2 7">Belongs to the phosphohexose mutase family.</text>
</comment>
<dbReference type="InterPro" id="IPR005845">
    <property type="entry name" value="A-D-PHexomutase_a/b/a-II"/>
</dbReference>
<dbReference type="Pfam" id="PF02878">
    <property type="entry name" value="PGM_PMM_I"/>
    <property type="match status" value="1"/>
</dbReference>
<dbReference type="PROSITE" id="PS00710">
    <property type="entry name" value="PGM_PMM"/>
    <property type="match status" value="1"/>
</dbReference>
<dbReference type="RefSeq" id="WP_394822857.1">
    <property type="nucleotide sequence ID" value="NZ_CP089984.1"/>
</dbReference>
<evidence type="ECO:0000259" key="10">
    <source>
        <dbReference type="Pfam" id="PF02879"/>
    </source>
</evidence>
<name>A0ABZ2LQN8_9BACT</name>
<protein>
    <submittedName>
        <fullName evidence="12">Phospho-sugar mutase</fullName>
    </submittedName>
</protein>
<reference evidence="12 13" key="1">
    <citation type="submission" date="2021-12" db="EMBL/GenBank/DDBJ databases">
        <title>Discovery of the Pendulisporaceae a myxobacterial family with distinct sporulation behavior and unique specialized metabolism.</title>
        <authorList>
            <person name="Garcia R."/>
            <person name="Popoff A."/>
            <person name="Bader C.D."/>
            <person name="Loehr J."/>
            <person name="Walesch S."/>
            <person name="Walt C."/>
            <person name="Boldt J."/>
            <person name="Bunk B."/>
            <person name="Haeckl F.J.F.P.J."/>
            <person name="Gunesch A.P."/>
            <person name="Birkelbach J."/>
            <person name="Nuebel U."/>
            <person name="Pietschmann T."/>
            <person name="Bach T."/>
            <person name="Mueller R."/>
        </authorList>
    </citation>
    <scope>NUCLEOTIDE SEQUENCE [LARGE SCALE GENOMIC DNA]</scope>
    <source>
        <strain evidence="12 13">MSr11954</strain>
    </source>
</reference>
<dbReference type="PANTHER" id="PTHR45745">
    <property type="entry name" value="PHOSPHOMANNOMUTASE 45A"/>
    <property type="match status" value="1"/>
</dbReference>
<dbReference type="CDD" id="cd05799">
    <property type="entry name" value="PGM2"/>
    <property type="match status" value="1"/>
</dbReference>
<accession>A0ABZ2LQN8</accession>
<keyword evidence="4 7" id="KW-0479">Metal-binding</keyword>
<keyword evidence="3" id="KW-0597">Phosphoprotein</keyword>
<evidence type="ECO:0000259" key="11">
    <source>
        <dbReference type="Pfam" id="PF02880"/>
    </source>
</evidence>
<evidence type="ECO:0000256" key="3">
    <source>
        <dbReference type="ARBA" id="ARBA00022553"/>
    </source>
</evidence>
<dbReference type="PRINTS" id="PR00509">
    <property type="entry name" value="PGMPMM"/>
</dbReference>
<feature type="domain" description="Alpha-D-phosphohexomutase alpha/beta/alpha" evidence="10">
    <location>
        <begin position="220"/>
        <end position="319"/>
    </location>
</feature>
<dbReference type="Pfam" id="PF02880">
    <property type="entry name" value="PGM_PMM_III"/>
    <property type="match status" value="1"/>
</dbReference>
<dbReference type="Gene3D" id="3.40.120.10">
    <property type="entry name" value="Alpha-D-Glucose-1,6-Bisphosphate, subunit A, domain 3"/>
    <property type="match status" value="3"/>
</dbReference>
<dbReference type="InterPro" id="IPR005846">
    <property type="entry name" value="A-D-PHexomutase_a/b/a-III"/>
</dbReference>
<comment type="cofactor">
    <cofactor evidence="1">
        <name>Mg(2+)</name>
        <dbReference type="ChEBI" id="CHEBI:18420"/>
    </cofactor>
</comment>
<proteinExistence type="inferred from homology"/>
<gene>
    <name evidence="12" type="ORF">LZC94_36005</name>
</gene>
<evidence type="ECO:0000259" key="9">
    <source>
        <dbReference type="Pfam" id="PF02878"/>
    </source>
</evidence>
<keyword evidence="6" id="KW-0413">Isomerase</keyword>
<dbReference type="SUPFAM" id="SSF53738">
    <property type="entry name" value="Phosphoglucomutase, first 3 domains"/>
    <property type="match status" value="3"/>
</dbReference>
<keyword evidence="13" id="KW-1185">Reference proteome</keyword>